<proteinExistence type="inferred from homology"/>
<keyword evidence="7" id="KW-0813">Transport</keyword>
<dbReference type="PANTHER" id="PTHR30558">
    <property type="entry name" value="EXBD MEMBRANE COMPONENT OF PMF-DRIVEN MACROMOLECULE IMPORT SYSTEM"/>
    <property type="match status" value="1"/>
</dbReference>
<dbReference type="InterPro" id="IPR003400">
    <property type="entry name" value="ExbD"/>
</dbReference>
<reference evidence="8 9" key="1">
    <citation type="submission" date="2019-08" db="EMBL/GenBank/DDBJ databases">
        <title>100 year-old enigma solved: identification of Planctomyces bekefii, the type genus and species of the phylum Planctomycetes.</title>
        <authorList>
            <person name="Svetlana D.N."/>
            <person name="Overmann J."/>
        </authorList>
    </citation>
    <scope>NUCLEOTIDE SEQUENCE [LARGE SCALE GENOMIC DNA]</scope>
    <source>
        <strain evidence="8">Phe10_nw2017</strain>
    </source>
</reference>
<protein>
    <submittedName>
        <fullName evidence="8">Biopolymer transporter ExbD</fullName>
    </submittedName>
</protein>
<comment type="caution">
    <text evidence="8">The sequence shown here is derived from an EMBL/GenBank/DDBJ whole genome shotgun (WGS) entry which is preliminary data.</text>
</comment>
<dbReference type="AlphaFoldDB" id="A0A5C6M4I4"/>
<dbReference type="Gene3D" id="3.30.420.270">
    <property type="match status" value="1"/>
</dbReference>
<dbReference type="Pfam" id="PF02472">
    <property type="entry name" value="ExbD"/>
    <property type="match status" value="1"/>
</dbReference>
<name>A0A5C6M4I4_9PLAN</name>
<keyword evidence="6" id="KW-0472">Membrane</keyword>
<keyword evidence="7" id="KW-0653">Protein transport</keyword>
<evidence type="ECO:0000256" key="6">
    <source>
        <dbReference type="ARBA" id="ARBA00023136"/>
    </source>
</evidence>
<dbReference type="GO" id="GO:0015031">
    <property type="term" value="P:protein transport"/>
    <property type="evidence" value="ECO:0007669"/>
    <property type="project" value="UniProtKB-KW"/>
</dbReference>
<comment type="similarity">
    <text evidence="2 7">Belongs to the ExbD/TolR family.</text>
</comment>
<comment type="subcellular location">
    <subcellularLocation>
        <location evidence="1">Cell membrane</location>
        <topology evidence="1">Single-pass membrane protein</topology>
    </subcellularLocation>
    <subcellularLocation>
        <location evidence="7">Cell membrane</location>
        <topology evidence="7">Single-pass type II membrane protein</topology>
    </subcellularLocation>
</comment>
<dbReference type="PANTHER" id="PTHR30558:SF3">
    <property type="entry name" value="BIOPOLYMER TRANSPORT PROTEIN EXBD-RELATED"/>
    <property type="match status" value="1"/>
</dbReference>
<reference evidence="8 9" key="2">
    <citation type="submission" date="2019-08" db="EMBL/GenBank/DDBJ databases">
        <authorList>
            <person name="Henke P."/>
        </authorList>
    </citation>
    <scope>NUCLEOTIDE SEQUENCE [LARGE SCALE GENOMIC DNA]</scope>
    <source>
        <strain evidence="8">Phe10_nw2017</strain>
    </source>
</reference>
<dbReference type="EMBL" id="SRHE01000352">
    <property type="protein sequence ID" value="TWW09197.1"/>
    <property type="molecule type" value="Genomic_DNA"/>
</dbReference>
<evidence type="ECO:0000256" key="5">
    <source>
        <dbReference type="ARBA" id="ARBA00022989"/>
    </source>
</evidence>
<dbReference type="Proteomes" id="UP000321083">
    <property type="component" value="Unassembled WGS sequence"/>
</dbReference>
<evidence type="ECO:0000256" key="4">
    <source>
        <dbReference type="ARBA" id="ARBA00022692"/>
    </source>
</evidence>
<evidence type="ECO:0000313" key="9">
    <source>
        <dbReference type="Proteomes" id="UP000321083"/>
    </source>
</evidence>
<accession>A0A5C6M4I4</accession>
<sequence length="159" mass="18206">MKIKAANVAVPEIDMTPMIDIVFQLITFFMVINNFDQNEADERVSLPRDQLAKPPAVQRKDAFVMNFGFERNKDGSQASPEPYLFFGDERLTLEQVRPRLRQESQFYSAIGTKLEDVTVEIRADAQIQSGMVQELIQMCQEQGIEFQRFALKATQQSVP</sequence>
<evidence type="ECO:0000313" key="8">
    <source>
        <dbReference type="EMBL" id="TWW09197.1"/>
    </source>
</evidence>
<organism evidence="8 9">
    <name type="scientific">Planctomyces bekefii</name>
    <dbReference type="NCBI Taxonomy" id="1653850"/>
    <lineage>
        <taxon>Bacteria</taxon>
        <taxon>Pseudomonadati</taxon>
        <taxon>Planctomycetota</taxon>
        <taxon>Planctomycetia</taxon>
        <taxon>Planctomycetales</taxon>
        <taxon>Planctomycetaceae</taxon>
        <taxon>Planctomyces</taxon>
    </lineage>
</organism>
<dbReference type="GO" id="GO:0005886">
    <property type="term" value="C:plasma membrane"/>
    <property type="evidence" value="ECO:0007669"/>
    <property type="project" value="UniProtKB-SubCell"/>
</dbReference>
<evidence type="ECO:0000256" key="1">
    <source>
        <dbReference type="ARBA" id="ARBA00004162"/>
    </source>
</evidence>
<keyword evidence="3" id="KW-1003">Cell membrane</keyword>
<evidence type="ECO:0000256" key="7">
    <source>
        <dbReference type="RuleBase" id="RU003879"/>
    </source>
</evidence>
<keyword evidence="5" id="KW-1133">Transmembrane helix</keyword>
<evidence type="ECO:0000256" key="3">
    <source>
        <dbReference type="ARBA" id="ARBA00022475"/>
    </source>
</evidence>
<dbReference type="GO" id="GO:0022857">
    <property type="term" value="F:transmembrane transporter activity"/>
    <property type="evidence" value="ECO:0007669"/>
    <property type="project" value="InterPro"/>
</dbReference>
<gene>
    <name evidence="8" type="ORF">E3A20_16750</name>
</gene>
<evidence type="ECO:0000256" key="2">
    <source>
        <dbReference type="ARBA" id="ARBA00005811"/>
    </source>
</evidence>
<keyword evidence="4 7" id="KW-0812">Transmembrane</keyword>
<keyword evidence="9" id="KW-1185">Reference proteome</keyword>